<keyword evidence="2" id="KW-1185">Reference proteome</keyword>
<evidence type="ECO:0000313" key="2">
    <source>
        <dbReference type="Proteomes" id="UP000274822"/>
    </source>
</evidence>
<name>A0A433QTS3_9FUNG</name>
<protein>
    <submittedName>
        <fullName evidence="1">Uncharacterized protein</fullName>
    </submittedName>
</protein>
<evidence type="ECO:0000313" key="1">
    <source>
        <dbReference type="EMBL" id="RUS33155.1"/>
    </source>
</evidence>
<proteinExistence type="predicted"/>
<dbReference type="Proteomes" id="UP000274822">
    <property type="component" value="Unassembled WGS sequence"/>
</dbReference>
<reference evidence="1 2" key="1">
    <citation type="journal article" date="2018" name="New Phytol.">
        <title>Phylogenomics of Endogonaceae and evolution of mycorrhizas within Mucoromycota.</title>
        <authorList>
            <person name="Chang Y."/>
            <person name="Desiro A."/>
            <person name="Na H."/>
            <person name="Sandor L."/>
            <person name="Lipzen A."/>
            <person name="Clum A."/>
            <person name="Barry K."/>
            <person name="Grigoriev I.V."/>
            <person name="Martin F.M."/>
            <person name="Stajich J.E."/>
            <person name="Smith M.E."/>
            <person name="Bonito G."/>
            <person name="Spatafora J.W."/>
        </authorList>
    </citation>
    <scope>NUCLEOTIDE SEQUENCE [LARGE SCALE GENOMIC DNA]</scope>
    <source>
        <strain evidence="1 2">AD002</strain>
    </source>
</reference>
<gene>
    <name evidence="1" type="ORF">BC938DRAFT_472814</name>
</gene>
<dbReference type="EMBL" id="RBNJ01001442">
    <property type="protein sequence ID" value="RUS33155.1"/>
    <property type="molecule type" value="Genomic_DNA"/>
</dbReference>
<sequence length="78" mass="8786">MESIPHTPLTDTSINMDPRLRYTIPDQNISDIQLPLLQSPDGTLKKTPQDKTALSPYVAEASQRLEKKESITLREIPV</sequence>
<organism evidence="1 2">
    <name type="scientific">Jimgerdemannia flammicorona</name>
    <dbReference type="NCBI Taxonomy" id="994334"/>
    <lineage>
        <taxon>Eukaryota</taxon>
        <taxon>Fungi</taxon>
        <taxon>Fungi incertae sedis</taxon>
        <taxon>Mucoromycota</taxon>
        <taxon>Mucoromycotina</taxon>
        <taxon>Endogonomycetes</taxon>
        <taxon>Endogonales</taxon>
        <taxon>Endogonaceae</taxon>
        <taxon>Jimgerdemannia</taxon>
    </lineage>
</organism>
<comment type="caution">
    <text evidence="1">The sequence shown here is derived from an EMBL/GenBank/DDBJ whole genome shotgun (WGS) entry which is preliminary data.</text>
</comment>
<accession>A0A433QTS3</accession>
<dbReference type="AlphaFoldDB" id="A0A433QTS3"/>